<accession>A0ABD5W6Y6</accession>
<protein>
    <submittedName>
        <fullName evidence="2">Uncharacterized protein</fullName>
    </submittedName>
</protein>
<name>A0ABD5W6Y6_9EURY</name>
<feature type="transmembrane region" description="Helical" evidence="1">
    <location>
        <begin position="56"/>
        <end position="74"/>
    </location>
</feature>
<gene>
    <name evidence="2" type="ORF">ACFQQG_15565</name>
</gene>
<dbReference type="GeneID" id="76631476"/>
<evidence type="ECO:0000313" key="2">
    <source>
        <dbReference type="EMBL" id="MFC7059325.1"/>
    </source>
</evidence>
<sequence>METGNRQGLFARREWSRNALARAALFVVVSTVALTASFLGVVGLLSGEVTGVSDRLPIYVLVLALAFVTTVVTVEEAYREAAVVLQFSVLSAAVTFLLVALGGEGVVFLVRNHQQVVASQLLFYILAAGLIGTGIGYWTLNHWSELSLSGSSL</sequence>
<dbReference type="AlphaFoldDB" id="A0ABD5W6Y6"/>
<reference evidence="2 3" key="1">
    <citation type="journal article" date="2019" name="Int. J. Syst. Evol. Microbiol.">
        <title>The Global Catalogue of Microorganisms (GCM) 10K type strain sequencing project: providing services to taxonomists for standard genome sequencing and annotation.</title>
        <authorList>
            <consortium name="The Broad Institute Genomics Platform"/>
            <consortium name="The Broad Institute Genome Sequencing Center for Infectious Disease"/>
            <person name="Wu L."/>
            <person name="Ma J."/>
        </authorList>
    </citation>
    <scope>NUCLEOTIDE SEQUENCE [LARGE SCALE GENOMIC DNA]</scope>
    <source>
        <strain evidence="2 3">JCM 30072</strain>
    </source>
</reference>
<dbReference type="Proteomes" id="UP001596445">
    <property type="component" value="Unassembled WGS sequence"/>
</dbReference>
<comment type="caution">
    <text evidence="2">The sequence shown here is derived from an EMBL/GenBank/DDBJ whole genome shotgun (WGS) entry which is preliminary data.</text>
</comment>
<proteinExistence type="predicted"/>
<keyword evidence="1" id="KW-1133">Transmembrane helix</keyword>
<feature type="transmembrane region" description="Helical" evidence="1">
    <location>
        <begin position="121"/>
        <end position="140"/>
    </location>
</feature>
<keyword evidence="1" id="KW-0812">Transmembrane</keyword>
<organism evidence="2 3">
    <name type="scientific">Halovenus salina</name>
    <dbReference type="NCBI Taxonomy" id="1510225"/>
    <lineage>
        <taxon>Archaea</taxon>
        <taxon>Methanobacteriati</taxon>
        <taxon>Methanobacteriota</taxon>
        <taxon>Stenosarchaea group</taxon>
        <taxon>Halobacteria</taxon>
        <taxon>Halobacteriales</taxon>
        <taxon>Haloarculaceae</taxon>
        <taxon>Halovenus</taxon>
    </lineage>
</organism>
<evidence type="ECO:0000256" key="1">
    <source>
        <dbReference type="SAM" id="Phobius"/>
    </source>
</evidence>
<feature type="transmembrane region" description="Helical" evidence="1">
    <location>
        <begin position="81"/>
        <end position="101"/>
    </location>
</feature>
<keyword evidence="3" id="KW-1185">Reference proteome</keyword>
<evidence type="ECO:0000313" key="3">
    <source>
        <dbReference type="Proteomes" id="UP001596445"/>
    </source>
</evidence>
<dbReference type="RefSeq" id="WP_267162098.1">
    <property type="nucleotide sequence ID" value="NZ_CP112972.1"/>
</dbReference>
<feature type="transmembrane region" description="Helical" evidence="1">
    <location>
        <begin position="20"/>
        <end position="44"/>
    </location>
</feature>
<keyword evidence="1" id="KW-0472">Membrane</keyword>
<dbReference type="EMBL" id="JBHSZI010000001">
    <property type="protein sequence ID" value="MFC7059325.1"/>
    <property type="molecule type" value="Genomic_DNA"/>
</dbReference>